<feature type="repeat" description="ANK" evidence="3">
    <location>
        <begin position="622"/>
        <end position="654"/>
    </location>
</feature>
<evidence type="ECO:0000256" key="2">
    <source>
        <dbReference type="ARBA" id="ARBA00023043"/>
    </source>
</evidence>
<dbReference type="PANTHER" id="PTHR24198">
    <property type="entry name" value="ANKYRIN REPEAT AND PROTEIN KINASE DOMAIN-CONTAINING PROTEIN"/>
    <property type="match status" value="1"/>
</dbReference>
<organism evidence="6 7">
    <name type="scientific">Chaetoceros tenuissimus</name>
    <dbReference type="NCBI Taxonomy" id="426638"/>
    <lineage>
        <taxon>Eukaryota</taxon>
        <taxon>Sar</taxon>
        <taxon>Stramenopiles</taxon>
        <taxon>Ochrophyta</taxon>
        <taxon>Bacillariophyta</taxon>
        <taxon>Coscinodiscophyceae</taxon>
        <taxon>Chaetocerotophycidae</taxon>
        <taxon>Chaetocerotales</taxon>
        <taxon>Chaetocerotaceae</taxon>
        <taxon>Chaetoceros</taxon>
    </lineage>
</organism>
<evidence type="ECO:0000256" key="5">
    <source>
        <dbReference type="SAM" id="MobiDB-lite"/>
    </source>
</evidence>
<evidence type="ECO:0000256" key="4">
    <source>
        <dbReference type="SAM" id="Coils"/>
    </source>
</evidence>
<accession>A0AAD3CNU4</accession>
<dbReference type="PROSITE" id="PS50088">
    <property type="entry name" value="ANK_REPEAT"/>
    <property type="match status" value="3"/>
</dbReference>
<keyword evidence="4" id="KW-0175">Coiled coil</keyword>
<dbReference type="PANTHER" id="PTHR24198:SF165">
    <property type="entry name" value="ANKYRIN REPEAT-CONTAINING PROTEIN-RELATED"/>
    <property type="match status" value="1"/>
</dbReference>
<dbReference type="PRINTS" id="PR01415">
    <property type="entry name" value="ANKYRIN"/>
</dbReference>
<dbReference type="EMBL" id="BLLK01000038">
    <property type="protein sequence ID" value="GFH49406.1"/>
    <property type="molecule type" value="Genomic_DNA"/>
</dbReference>
<gene>
    <name evidence="6" type="ORF">CTEN210_05882</name>
</gene>
<dbReference type="InterPro" id="IPR036770">
    <property type="entry name" value="Ankyrin_rpt-contain_sf"/>
</dbReference>
<protein>
    <recommendedName>
        <fullName evidence="8">Poly [ADP-ribose] polymerase</fullName>
    </recommendedName>
</protein>
<dbReference type="Pfam" id="PF12796">
    <property type="entry name" value="Ank_2"/>
    <property type="match status" value="1"/>
</dbReference>
<feature type="repeat" description="ANK" evidence="3">
    <location>
        <begin position="678"/>
        <end position="710"/>
    </location>
</feature>
<feature type="compositionally biased region" description="Low complexity" evidence="5">
    <location>
        <begin position="1643"/>
        <end position="1652"/>
    </location>
</feature>
<dbReference type="InterPro" id="IPR002110">
    <property type="entry name" value="Ankyrin_rpt"/>
</dbReference>
<dbReference type="Proteomes" id="UP001054902">
    <property type="component" value="Unassembled WGS sequence"/>
</dbReference>
<reference evidence="6 7" key="1">
    <citation type="journal article" date="2021" name="Sci. Rep.">
        <title>The genome of the diatom Chaetoceros tenuissimus carries an ancient integrated fragment of an extant virus.</title>
        <authorList>
            <person name="Hongo Y."/>
            <person name="Kimura K."/>
            <person name="Takaki Y."/>
            <person name="Yoshida Y."/>
            <person name="Baba S."/>
            <person name="Kobayashi G."/>
            <person name="Nagasaki K."/>
            <person name="Hano T."/>
            <person name="Tomaru Y."/>
        </authorList>
    </citation>
    <scope>NUCLEOTIDE SEQUENCE [LARGE SCALE GENOMIC DNA]</scope>
    <source>
        <strain evidence="6 7">NIES-3715</strain>
    </source>
</reference>
<dbReference type="Gene3D" id="1.25.40.20">
    <property type="entry name" value="Ankyrin repeat-containing domain"/>
    <property type="match status" value="3"/>
</dbReference>
<feature type="region of interest" description="Disordered" evidence="5">
    <location>
        <begin position="1332"/>
        <end position="1373"/>
    </location>
</feature>
<feature type="coiled-coil region" evidence="4">
    <location>
        <begin position="941"/>
        <end position="968"/>
    </location>
</feature>
<feature type="repeat" description="ANK" evidence="3">
    <location>
        <begin position="1589"/>
        <end position="1621"/>
    </location>
</feature>
<name>A0AAD3CNU4_9STRA</name>
<dbReference type="PROSITE" id="PS50297">
    <property type="entry name" value="ANK_REP_REGION"/>
    <property type="match status" value="3"/>
</dbReference>
<evidence type="ECO:0000313" key="7">
    <source>
        <dbReference type="Proteomes" id="UP001054902"/>
    </source>
</evidence>
<proteinExistence type="predicted"/>
<feature type="region of interest" description="Disordered" evidence="5">
    <location>
        <begin position="1640"/>
        <end position="1666"/>
    </location>
</feature>
<sequence>MKEAVSVTSKKLLTIEEFILRAQHIDTFDELASLRKDCIDTENEYRKLFSQQRESWYVPEVEDPHLFLLNVFSTEPPKVKEIEKKGLARFFKTKGTVTEETITLKPVVDVFKTLPRFKEDKIPRCMELEKRRAEGELGIVSSKEDFELCWNSLTEDCLRFMDWTNVVAAGGSVAGCLAPIPKEIQDIKGNGQKRMKLRKYFHDEFLPGSDIDLFLYGISEEDAKKKLVQIYDAVQAASPFPVRCFRSTHAITLVSQYPFRHVQIVLRIYSSPSEVLCGFDVDSCAAAYDGTNVLVPPRTALSIMTQSNIVDMSRRSPSYEMRLAKYATRGFEILVEGLDRERVDPFIFEKRFDEAKGLSRLLLLEKLRTPEERLRYRLEKQMKTKGAQNWRLQNKLRKLERDRWNLNRHEGSEGVPLHNAAEISDYSTIFIPWGPEFNVAKIERQMKKKDKIMNSIEIKPNGEVTKNKRKYKIHVCAVGTMEEVIANPFPDDPKLPDDLPQESREMLVYGEVSFLVDNPGRQQIGSFNPITNEDWSDGAYFTIEAERLTKSVVIDDVDSIKMILKEQEKEDEEVAKRLLLSKDFLGRTSLHLAALCNSLKACNIILNHDLADAAILQARLPDGRTALHIASMKGHTSIAKLILEKRVKLAEKEVGSSDHVDYDALFDVLDIDCSDWENKMNPLHYAIALGQKDIVELLLENNADAHKVAVHKDKNTSFSALTLLANYATQCGQMGYSNVKSILSSLLDKGCTFLQTDRNSSSAFHHLAMASDWNALSIFLEVAVSKGLSVEDMGLNNIDSERRTPLFLATLMSNSKTIDLLLAHGAKPVFTEDEWSRMEEIINFRSHSYDKDGQIKQRSMLRCPMVLSAMIADVECLRSYCSHDKSLSNSAVPMPVPKTTTGYQRNFSSYEYRQSSNAETISVRIMDILKEKLHNASDQNGNRGKRQNEQYREQVKQAEMKVIEARKMHDSLSVTSTKTASFESFVWSLLLDREESNLQNLKDQSKYYGDIDGEDDIGGSESVAQIESAIKIFEENGGICEVSSVVETHTKDIEIESEIKTNNEDCTVKLYDPSKDFQELSYSSFSSSLWQFTRTKNGNTTACSKGGSEATLCIFDLIAKSNFDELKIAITSSKMCVQNTLFQTTPLFMSVLYGSLEASKLVFKTSIDQYQRHVKKVEEEARQRKEHEEEMNKRLAKLKVDKDPVKSIVGKLNNLDIATGDLTGMVRGPDSLRMDLELKQKSANEDEISSDIPPEALLLNRSLCSAKFGDDIDFVALKKRIEDRFPGTIDEDDMTKAVYLRPIELAVVKGDISLVQGLIDLVLCIGQGGSNNSDKETNSVVEGDASDEEDSYYSEDSGSYYSENPSPSSSTRNIPMTSAQLRFLLVGEGSVNSSIGGLSLLQLATVVDNVDIFKAIANYGQEFSLPRRLIGFWKAKYDVGNKKGGTEKELDKLNEKTQKILRIGYSDGIIISPVHFILKVGAQNLSNALITKDLDTVLLDPIYECKFKVPESTTLDERTTLQPYFDAYSWVSTLISEKKLSREELASNICRITTPDEYNRSGLFYAPAEFIPQMLQEGCLNFINSVTGNGVTALMTAAANGEIAKVKALLNAGADRSLSTTDRRWNILHLIIEVLGPEAPTKSSSSYYSSYSNKTKEEEEKDEKERLDKWREVVNVTKIIVDRANSDDLKELFLSPNADHTPLMLAVSKMANEETVSYFLDQTGQESIDALSRRDKELNSILHLAVKALINADRFDLGVVQSIVKYAEPANTENFHGLNASEISSETVLSIWNDDHLPYKVRNIANTIDINCKVKQQRAQLEQIYSIFKTRAEKRALYNFLVTSEMKERIAVTFEDAKRGSHEATKGVQTSKPDMRPFFQRESTCVKECCFRGP</sequence>
<evidence type="ECO:0000256" key="1">
    <source>
        <dbReference type="ARBA" id="ARBA00022737"/>
    </source>
</evidence>
<feature type="compositionally biased region" description="Basic and acidic residues" evidence="5">
    <location>
        <begin position="1654"/>
        <end position="1666"/>
    </location>
</feature>
<feature type="compositionally biased region" description="Low complexity" evidence="5">
    <location>
        <begin position="1354"/>
        <end position="1370"/>
    </location>
</feature>
<feature type="coiled-coil region" evidence="4">
    <location>
        <begin position="1167"/>
        <end position="1198"/>
    </location>
</feature>
<dbReference type="SUPFAM" id="SSF48403">
    <property type="entry name" value="Ankyrin repeat"/>
    <property type="match status" value="2"/>
</dbReference>
<keyword evidence="2 3" id="KW-0040">ANK repeat</keyword>
<feature type="compositionally biased region" description="Acidic residues" evidence="5">
    <location>
        <begin position="1344"/>
        <end position="1353"/>
    </location>
</feature>
<evidence type="ECO:0000313" key="6">
    <source>
        <dbReference type="EMBL" id="GFH49406.1"/>
    </source>
</evidence>
<evidence type="ECO:0000256" key="3">
    <source>
        <dbReference type="PROSITE-ProRule" id="PRU00023"/>
    </source>
</evidence>
<evidence type="ECO:0008006" key="8">
    <source>
        <dbReference type="Google" id="ProtNLM"/>
    </source>
</evidence>
<dbReference type="SMART" id="SM00248">
    <property type="entry name" value="ANK"/>
    <property type="match status" value="10"/>
</dbReference>
<comment type="caution">
    <text evidence="6">The sequence shown here is derived from an EMBL/GenBank/DDBJ whole genome shotgun (WGS) entry which is preliminary data.</text>
</comment>
<keyword evidence="7" id="KW-1185">Reference proteome</keyword>
<keyword evidence="1" id="KW-0677">Repeat</keyword>